<protein>
    <submittedName>
        <fullName evidence="1">Uncharacterized protein</fullName>
    </submittedName>
</protein>
<keyword evidence="2" id="KW-1185">Reference proteome</keyword>
<reference evidence="1 2" key="1">
    <citation type="submission" date="2015-07" db="EMBL/GenBank/DDBJ databases">
        <title>The genome of Eufriesea mexicana.</title>
        <authorList>
            <person name="Pan H."/>
            <person name="Kapheim K."/>
        </authorList>
    </citation>
    <scope>NUCLEOTIDE SEQUENCE [LARGE SCALE GENOMIC DNA]</scope>
    <source>
        <strain evidence="1">0111107269</strain>
        <tissue evidence="1">Whole body</tissue>
    </source>
</reference>
<evidence type="ECO:0000313" key="2">
    <source>
        <dbReference type="Proteomes" id="UP000250275"/>
    </source>
</evidence>
<sequence>MVAGERGHVEERTGSLVSALMNKDARSMEIIEIFRNPSVGSEEMTIGGMNCLIRFSGLRVLLDSLSETFPIEDLGNPTVLEACIQAP</sequence>
<organism evidence="1 2">
    <name type="scientific">Eufriesea mexicana</name>
    <dbReference type="NCBI Taxonomy" id="516756"/>
    <lineage>
        <taxon>Eukaryota</taxon>
        <taxon>Metazoa</taxon>
        <taxon>Ecdysozoa</taxon>
        <taxon>Arthropoda</taxon>
        <taxon>Hexapoda</taxon>
        <taxon>Insecta</taxon>
        <taxon>Pterygota</taxon>
        <taxon>Neoptera</taxon>
        <taxon>Endopterygota</taxon>
        <taxon>Hymenoptera</taxon>
        <taxon>Apocrita</taxon>
        <taxon>Aculeata</taxon>
        <taxon>Apoidea</taxon>
        <taxon>Anthophila</taxon>
        <taxon>Apidae</taxon>
        <taxon>Eufriesea</taxon>
    </lineage>
</organism>
<dbReference type="AlphaFoldDB" id="A0A310SK02"/>
<accession>A0A310SK02</accession>
<dbReference type="Proteomes" id="UP000250275">
    <property type="component" value="Unassembled WGS sequence"/>
</dbReference>
<proteinExistence type="predicted"/>
<evidence type="ECO:0000313" key="1">
    <source>
        <dbReference type="EMBL" id="OAD60059.1"/>
    </source>
</evidence>
<name>A0A310SK02_9HYME</name>
<gene>
    <name evidence="1" type="ORF">WN48_06526</name>
</gene>
<dbReference type="EMBL" id="KQ760512">
    <property type="protein sequence ID" value="OAD60059.1"/>
    <property type="molecule type" value="Genomic_DNA"/>
</dbReference>